<feature type="domain" description="RING-type" evidence="17">
    <location>
        <begin position="610"/>
        <end position="648"/>
    </location>
</feature>
<proteinExistence type="inferred from homology"/>
<keyword evidence="11" id="KW-0408">Iron</keyword>
<evidence type="ECO:0000259" key="16">
    <source>
        <dbReference type="PROSITE" id="PS50041"/>
    </source>
</evidence>
<dbReference type="Gene3D" id="3.10.100.10">
    <property type="entry name" value="Mannose-Binding Protein A, subunit A"/>
    <property type="match status" value="1"/>
</dbReference>
<name>A0ABR1G8E5_AURAN</name>
<dbReference type="EMBL" id="JBBJCI010000079">
    <property type="protein sequence ID" value="KAK7249364.1"/>
    <property type="molecule type" value="Genomic_DNA"/>
</dbReference>
<evidence type="ECO:0000256" key="13">
    <source>
        <dbReference type="PROSITE-ProRule" id="PRU00175"/>
    </source>
</evidence>
<evidence type="ECO:0000256" key="6">
    <source>
        <dbReference type="ARBA" id="ARBA00022737"/>
    </source>
</evidence>
<dbReference type="Gene3D" id="3.90.1150.10">
    <property type="entry name" value="Aspartate Aminotransferase, domain 1"/>
    <property type="match status" value="1"/>
</dbReference>
<dbReference type="SMART" id="SM01411">
    <property type="entry name" value="Ephrin_rec_like"/>
    <property type="match status" value="2"/>
</dbReference>
<dbReference type="InterPro" id="IPR001304">
    <property type="entry name" value="C-type_lectin-like"/>
</dbReference>
<organism evidence="19 20">
    <name type="scientific">Aureococcus anophagefferens</name>
    <name type="common">Harmful bloom alga</name>
    <dbReference type="NCBI Taxonomy" id="44056"/>
    <lineage>
        <taxon>Eukaryota</taxon>
        <taxon>Sar</taxon>
        <taxon>Stramenopiles</taxon>
        <taxon>Ochrophyta</taxon>
        <taxon>Pelagophyceae</taxon>
        <taxon>Pelagomonadales</taxon>
        <taxon>Pelagomonadaceae</taxon>
        <taxon>Aureococcus</taxon>
    </lineage>
</organism>
<evidence type="ECO:0000256" key="3">
    <source>
        <dbReference type="ARBA" id="ARBA00012239"/>
    </source>
</evidence>
<dbReference type="Proteomes" id="UP001363151">
    <property type="component" value="Unassembled WGS sequence"/>
</dbReference>
<dbReference type="InterPro" id="IPR010240">
    <property type="entry name" value="Cys_deSase_IscS"/>
</dbReference>
<reference evidence="19 20" key="1">
    <citation type="submission" date="2024-03" db="EMBL/GenBank/DDBJ databases">
        <title>Aureococcus anophagefferens CCMP1851 and Kratosvirus quantuckense: Draft genome of a second virus-susceptible host strain in the model system.</title>
        <authorList>
            <person name="Chase E."/>
            <person name="Truchon A.R."/>
            <person name="Schepens W."/>
            <person name="Wilhelm S.W."/>
        </authorList>
    </citation>
    <scope>NUCLEOTIDE SEQUENCE [LARGE SCALE GENOMIC DNA]</scope>
    <source>
        <strain evidence="19 20">CCMP1851</strain>
    </source>
</reference>
<dbReference type="PANTHER" id="PTHR11601">
    <property type="entry name" value="CYSTEINE DESULFURYLASE FAMILY MEMBER"/>
    <property type="match status" value="1"/>
</dbReference>
<keyword evidence="9" id="KW-0862">Zinc</keyword>
<dbReference type="Gene3D" id="2.10.50.10">
    <property type="entry name" value="Tumor Necrosis Factor Receptor, subunit A, domain 2"/>
    <property type="match status" value="1"/>
</dbReference>
<evidence type="ECO:0000256" key="8">
    <source>
        <dbReference type="ARBA" id="ARBA00022786"/>
    </source>
</evidence>
<evidence type="ECO:0000313" key="19">
    <source>
        <dbReference type="EMBL" id="KAK7249364.1"/>
    </source>
</evidence>
<comment type="cofactor">
    <cofactor evidence="1">
        <name>pyridoxal 5'-phosphate</name>
        <dbReference type="ChEBI" id="CHEBI:597326"/>
    </cofactor>
</comment>
<dbReference type="Gene3D" id="3.30.40.10">
    <property type="entry name" value="Zinc/RING finger domain, C3HC4 (zinc finger)"/>
    <property type="match status" value="3"/>
</dbReference>
<dbReference type="CDD" id="cd20336">
    <property type="entry name" value="Rcat_RBR"/>
    <property type="match status" value="1"/>
</dbReference>
<feature type="domain" description="C-type lectin" evidence="16">
    <location>
        <begin position="106"/>
        <end position="233"/>
    </location>
</feature>
<dbReference type="CDD" id="cd00037">
    <property type="entry name" value="CLECT"/>
    <property type="match status" value="1"/>
</dbReference>
<keyword evidence="7 13" id="KW-0863">Zinc-finger</keyword>
<keyword evidence="15" id="KW-1133">Transmembrane helix</keyword>
<dbReference type="PROSITE" id="PS50041">
    <property type="entry name" value="C_TYPE_LECTIN_2"/>
    <property type="match status" value="1"/>
</dbReference>
<keyword evidence="5" id="KW-0479">Metal-binding</keyword>
<dbReference type="InterPro" id="IPR000192">
    <property type="entry name" value="Aminotrans_V_dom"/>
</dbReference>
<keyword evidence="15" id="KW-0472">Membrane</keyword>
<dbReference type="SMART" id="SM00647">
    <property type="entry name" value="IBR"/>
    <property type="match status" value="1"/>
</dbReference>
<keyword evidence="8" id="KW-0833">Ubl conjugation pathway</keyword>
<evidence type="ECO:0000259" key="17">
    <source>
        <dbReference type="PROSITE" id="PS50089"/>
    </source>
</evidence>
<sequence>MSTSYYQTSVPSLLPTPLPTPLPTALPSLTFQPSFLDCEAGFGVFDGGGSACAACPAGRYASDNGCEACAGGSVPSGGACFPGTWAASRVDNATGAPAHAPGVVDHEGSCYYFEAGGSTWTAAERSCNSLGGHLACVSGPSHARFVAEQAELRGVAAMWIGMSERGNEKAFSWTNPECCSDYRNWYETTDAEGTTTREPTEDIELISYRCVRMGATGELWDENCRAHFGYVCQAPVLSAATACAACRSGTYAASGASTCAACPFGKYARGEGHARCDACPTRSPASLLGTYFAPETTANAGGSVLCGGNLGRAQRSAYIVTSVFTAAGPLLLGTAAVFLQVNVGGFLVSRGLAGWPTRVHAYRSELIPMVFGSSLVASSLLGGALFAAWLQPLRQRSESWPYKGRLAATSLAKGCDPGERHASLVAGTVFLVVAAVCFLCCVPVVDVGAVAREVYRCVVRLRLRRDFLRQTRKWERERAATEAKVKNISSFACTLCRQRRAAALNLPCGHQFLCNECADRFREENGAICNACRAPSDVRDVILRTGASSRERDDAQEVGPLGNIELAPVKASALERRTSRSASVAELRAAIAATKRARRGAQRRFLASACGVCGESKELVVDTPCGHATLCAACAAEFRGRSPVCSRCGEASEIVAPTLELCCSICFDSVSAQYLVALGACGHQLCTSCSVGYVRVRSCLGDVAELVRDDGLRCPLHVGGCDGVVTVDVVERLVTRPVRDDMAEETLPLRSDEFERLVRFFYEASIDVAERFYCTHPTCARLFAVPHRDALVKYGAGAGSSQRAVREGLARLPRRLTSSMLGFARHLAQQRDNPHAPLPEGVDDELEGGAAPDDFEGPPPFVACPHCNRRSCVRCRVPAHALLTCEQVKDGPDPTATMAFVEATSKPCPQCAFRITHCHGHACHHIKPGTGCLNCGTHFCYACLQRGTSGSVCGCRLFCSNDGVEDHVALRPYPRDTRCGCTFCSDCRPGRPCSQCNGGCVVCRGVVPPGPASADEIDAWAPGRFRDGDDAALADVDLGARRASSKMIASRLLAGLRSRVPSRALSALPAEARMGNPDKPLGFAIDEMSREGVPAYLDVQATSQVDPRVLDAMLPYLVGSFGNAHSKTHSFGWESEEAVETAREQVATLIGANPREVVFTSGATESNNMSIKGVAHFYGKKKKHIVTTQTEHKCVLDSCRVLETEGFEVTYLPVERATGLVNLEELEAAVRPGETALVSVMAVNNEIGTLQPLKAIGAIAKKAKAFFHTDAAQMVGKLPFDVDDVGADLVSISGHKLYGPKGVGALYVRRRPRVRLEPVFSGGGQERGLRSGTLPTALCVGLGAAADVAARELDNDMAHIARLSKRLMDAVDEHIPEVVLNGHPTARHPGNVNLSFAYVEGESLLMSIKNIAVSSGSACTSASLEPSYVLRAIGVSEDLAHTSIRFGIGRFTTEQELDFAVDLLKTHVGRLRDMSPLWELVQEGVDLSTINWTQDAAHHHH</sequence>
<dbReference type="InterPro" id="IPR016186">
    <property type="entry name" value="C-type_lectin-like/link_sf"/>
</dbReference>
<keyword evidence="6" id="KW-0677">Repeat</keyword>
<dbReference type="SUPFAM" id="SSF57850">
    <property type="entry name" value="RING/U-box"/>
    <property type="match status" value="2"/>
</dbReference>
<dbReference type="PROSITE" id="PS51873">
    <property type="entry name" value="TRIAD"/>
    <property type="match status" value="1"/>
</dbReference>
<evidence type="ECO:0000256" key="11">
    <source>
        <dbReference type="ARBA" id="ARBA00023004"/>
    </source>
</evidence>
<dbReference type="NCBIfam" id="NF010611">
    <property type="entry name" value="PRK14012.1"/>
    <property type="match status" value="1"/>
</dbReference>
<dbReference type="SUPFAM" id="SSF53383">
    <property type="entry name" value="PLP-dependent transferases"/>
    <property type="match status" value="1"/>
</dbReference>
<keyword evidence="12" id="KW-0411">Iron-sulfur</keyword>
<evidence type="ECO:0000256" key="10">
    <source>
        <dbReference type="ARBA" id="ARBA00022898"/>
    </source>
</evidence>
<dbReference type="Gene3D" id="1.20.120.1750">
    <property type="match status" value="1"/>
</dbReference>
<dbReference type="SMART" id="SM00034">
    <property type="entry name" value="CLECT"/>
    <property type="match status" value="1"/>
</dbReference>
<keyword evidence="15" id="KW-0812">Transmembrane</keyword>
<dbReference type="InterPro" id="IPR015424">
    <property type="entry name" value="PyrdxlP-dep_Trfase"/>
</dbReference>
<evidence type="ECO:0000313" key="20">
    <source>
        <dbReference type="Proteomes" id="UP001363151"/>
    </source>
</evidence>
<feature type="transmembrane region" description="Helical" evidence="15">
    <location>
        <begin position="366"/>
        <end position="390"/>
    </location>
</feature>
<feature type="transmembrane region" description="Helical" evidence="15">
    <location>
        <begin position="317"/>
        <end position="339"/>
    </location>
</feature>
<keyword evidence="10" id="KW-0663">Pyridoxal phosphate</keyword>
<dbReference type="InterPro" id="IPR013083">
    <property type="entry name" value="Znf_RING/FYVE/PHD"/>
</dbReference>
<evidence type="ECO:0000256" key="2">
    <source>
        <dbReference type="ARBA" id="ARBA00006490"/>
    </source>
</evidence>
<gene>
    <name evidence="19" type="primary">NFS1</name>
    <name evidence="19" type="ORF">SO694_0004816</name>
</gene>
<evidence type="ECO:0000259" key="18">
    <source>
        <dbReference type="PROSITE" id="PS51873"/>
    </source>
</evidence>
<dbReference type="PROSITE" id="PS50089">
    <property type="entry name" value="ZF_RING_2"/>
    <property type="match status" value="3"/>
</dbReference>
<dbReference type="Pfam" id="PF00266">
    <property type="entry name" value="Aminotran_5"/>
    <property type="match status" value="1"/>
</dbReference>
<dbReference type="SUPFAM" id="SSF56436">
    <property type="entry name" value="C-type lectin-like"/>
    <property type="match status" value="1"/>
</dbReference>
<dbReference type="EC" id="2.8.1.7" evidence="3"/>
<feature type="domain" description="RING-type" evidence="17">
    <location>
        <begin position="663"/>
        <end position="717"/>
    </location>
</feature>
<dbReference type="PANTHER" id="PTHR11601:SF34">
    <property type="entry name" value="CYSTEINE DESULFURASE"/>
    <property type="match status" value="1"/>
</dbReference>
<evidence type="ECO:0000256" key="9">
    <source>
        <dbReference type="ARBA" id="ARBA00022833"/>
    </source>
</evidence>
<comment type="similarity">
    <text evidence="2">Belongs to the class-V pyridoxal-phosphate-dependent aminotransferase family. NifS/IscS subfamily.</text>
</comment>
<evidence type="ECO:0000256" key="14">
    <source>
        <dbReference type="SAM" id="MobiDB-lite"/>
    </source>
</evidence>
<feature type="transmembrane region" description="Helical" evidence="15">
    <location>
        <begin position="422"/>
        <end position="445"/>
    </location>
</feature>
<dbReference type="InterPro" id="IPR016187">
    <property type="entry name" value="CTDL_fold"/>
</dbReference>
<keyword evidence="4" id="KW-0808">Transferase</keyword>
<evidence type="ECO:0000256" key="1">
    <source>
        <dbReference type="ARBA" id="ARBA00001933"/>
    </source>
</evidence>
<dbReference type="InterPro" id="IPR044066">
    <property type="entry name" value="TRIAD_supradom"/>
</dbReference>
<evidence type="ECO:0000256" key="12">
    <source>
        <dbReference type="ARBA" id="ARBA00023014"/>
    </source>
</evidence>
<comment type="caution">
    <text evidence="19">The sequence shown here is derived from an EMBL/GenBank/DDBJ whole genome shotgun (WGS) entry which is preliminary data.</text>
</comment>
<accession>A0ABR1G8E5</accession>
<feature type="domain" description="RING-type" evidence="17">
    <location>
        <begin position="493"/>
        <end position="533"/>
    </location>
</feature>
<feature type="region of interest" description="Disordered" evidence="14">
    <location>
        <begin position="830"/>
        <end position="851"/>
    </location>
</feature>
<dbReference type="Pfam" id="PF00059">
    <property type="entry name" value="Lectin_C"/>
    <property type="match status" value="1"/>
</dbReference>
<keyword evidence="20" id="KW-1185">Reference proteome</keyword>
<dbReference type="Gene3D" id="3.40.640.10">
    <property type="entry name" value="Type I PLP-dependent aspartate aminotransferase-like (Major domain)"/>
    <property type="match status" value="1"/>
</dbReference>
<dbReference type="InterPro" id="IPR015422">
    <property type="entry name" value="PyrdxlP-dep_Trfase_small"/>
</dbReference>
<evidence type="ECO:0000256" key="15">
    <source>
        <dbReference type="SAM" id="Phobius"/>
    </source>
</evidence>
<protein>
    <recommendedName>
        <fullName evidence="3">cysteine desulfurase</fullName>
        <ecNumber evidence="3">2.8.1.7</ecNumber>
    </recommendedName>
</protein>
<dbReference type="HAMAP" id="MF_00331">
    <property type="entry name" value="Cys_desulf_IscS"/>
    <property type="match status" value="1"/>
</dbReference>
<evidence type="ECO:0000256" key="5">
    <source>
        <dbReference type="ARBA" id="ARBA00022723"/>
    </source>
</evidence>
<evidence type="ECO:0000256" key="4">
    <source>
        <dbReference type="ARBA" id="ARBA00022679"/>
    </source>
</evidence>
<dbReference type="InterPro" id="IPR002867">
    <property type="entry name" value="IBR_dom"/>
</dbReference>
<dbReference type="InterPro" id="IPR001841">
    <property type="entry name" value="Znf_RING"/>
</dbReference>
<feature type="domain" description="RING-type" evidence="18">
    <location>
        <begin position="659"/>
        <end position="963"/>
    </location>
</feature>
<dbReference type="InterPro" id="IPR015421">
    <property type="entry name" value="PyrdxlP-dep_Trfase_major"/>
</dbReference>
<dbReference type="Pfam" id="PF13920">
    <property type="entry name" value="zf-C3HC4_3"/>
    <property type="match status" value="2"/>
</dbReference>
<dbReference type="SMART" id="SM00184">
    <property type="entry name" value="RING"/>
    <property type="match status" value="4"/>
</dbReference>
<evidence type="ECO:0000256" key="7">
    <source>
        <dbReference type="ARBA" id="ARBA00022771"/>
    </source>
</evidence>